<dbReference type="AlphaFoldDB" id="A0A0F9D648"/>
<name>A0A0F9D648_9ZZZZ</name>
<gene>
    <name evidence="1" type="ORF">LCGC14_2527810</name>
</gene>
<evidence type="ECO:0000313" key="1">
    <source>
        <dbReference type="EMBL" id="KKL13236.1"/>
    </source>
</evidence>
<dbReference type="EMBL" id="LAZR01040941">
    <property type="protein sequence ID" value="KKL13236.1"/>
    <property type="molecule type" value="Genomic_DNA"/>
</dbReference>
<proteinExistence type="predicted"/>
<comment type="caution">
    <text evidence="1">The sequence shown here is derived from an EMBL/GenBank/DDBJ whole genome shotgun (WGS) entry which is preliminary data.</text>
</comment>
<accession>A0A0F9D648</accession>
<protein>
    <submittedName>
        <fullName evidence="1">Uncharacterized protein</fullName>
    </submittedName>
</protein>
<sequence length="50" mass="5544">MRIVEDVYLIGGGLYGVGISNNLDCNVFLVDGESEMALEALQHMELPRMM</sequence>
<reference evidence="1" key="1">
    <citation type="journal article" date="2015" name="Nature">
        <title>Complex archaea that bridge the gap between prokaryotes and eukaryotes.</title>
        <authorList>
            <person name="Spang A."/>
            <person name="Saw J.H."/>
            <person name="Jorgensen S.L."/>
            <person name="Zaremba-Niedzwiedzka K."/>
            <person name="Martijn J."/>
            <person name="Lind A.E."/>
            <person name="van Eijk R."/>
            <person name="Schleper C."/>
            <person name="Guy L."/>
            <person name="Ettema T.J."/>
        </authorList>
    </citation>
    <scope>NUCLEOTIDE SEQUENCE</scope>
</reference>
<organism evidence="1">
    <name type="scientific">marine sediment metagenome</name>
    <dbReference type="NCBI Taxonomy" id="412755"/>
    <lineage>
        <taxon>unclassified sequences</taxon>
        <taxon>metagenomes</taxon>
        <taxon>ecological metagenomes</taxon>
    </lineage>
</organism>